<dbReference type="InterPro" id="IPR011006">
    <property type="entry name" value="CheY-like_superfamily"/>
</dbReference>
<gene>
    <name evidence="3" type="ORF">GCM10016234_34720</name>
</gene>
<dbReference type="PANTHER" id="PTHR46832">
    <property type="entry name" value="5'-METHYLTHIOADENOSINE/S-ADENOSYLHOMOCYSTEINE NUCLEOSIDASE"/>
    <property type="match status" value="1"/>
</dbReference>
<dbReference type="SUPFAM" id="SSF52172">
    <property type="entry name" value="CheY-like"/>
    <property type="match status" value="1"/>
</dbReference>
<keyword evidence="3" id="KW-0808">Transferase</keyword>
<dbReference type="GO" id="GO:0005829">
    <property type="term" value="C:cytosol"/>
    <property type="evidence" value="ECO:0007669"/>
    <property type="project" value="TreeGrafter"/>
</dbReference>
<dbReference type="PROSITE" id="PS50110">
    <property type="entry name" value="RESPONSE_REGULATORY"/>
    <property type="match status" value="1"/>
</dbReference>
<dbReference type="GO" id="GO:0019284">
    <property type="term" value="P:L-methionine salvage from S-adenosylmethionine"/>
    <property type="evidence" value="ECO:0007669"/>
    <property type="project" value="TreeGrafter"/>
</dbReference>
<dbReference type="EMBL" id="BMZQ01000003">
    <property type="protein sequence ID" value="GHD21253.1"/>
    <property type="molecule type" value="Genomic_DNA"/>
</dbReference>
<dbReference type="GO" id="GO:0009116">
    <property type="term" value="P:nucleoside metabolic process"/>
    <property type="evidence" value="ECO:0007669"/>
    <property type="project" value="InterPro"/>
</dbReference>
<dbReference type="GO" id="GO:0000160">
    <property type="term" value="P:phosphorelay signal transduction system"/>
    <property type="evidence" value="ECO:0007669"/>
    <property type="project" value="InterPro"/>
</dbReference>
<reference evidence="3" key="2">
    <citation type="submission" date="2020-09" db="EMBL/GenBank/DDBJ databases">
        <authorList>
            <person name="Sun Q."/>
            <person name="Kim S."/>
        </authorList>
    </citation>
    <scope>NUCLEOTIDE SEQUENCE</scope>
    <source>
        <strain evidence="3">KCTC 42249</strain>
    </source>
</reference>
<proteinExistence type="predicted"/>
<sequence>MKILVIDDQPRKYSRFFEKLVSVGHLRDETDIVTCSSDGLLKLKQTHYDLVVLDILLPYRNEDEADFDNSVQLLMEISDGTELIKPGRVVGISADKLAAEKASPLFAQYLWTIIEYDSSSDDWINQLTSCISYMSAQGSNPGKPSSKIDLAIICALAEPELSEILSLNWGFGSAEPIDDVTFGHRGQLVSNGRSLSVMAFSVDRMGMVPSSLKAARIIEKLRPKVLAMTGICAGVKDRVDLGDVVLADPCWDWQAGKYAKVSDQSRFLMSPYPFHPPRAVRTFMEQLKADRSALAEIGANAPHKAIGIPKLHLAPLASGSAVVADSEITAEIVDQNRETCGIDMEAYGIYSAAYHSDTPTPLTFVVKGVCDFADPHKNDRYQRDAAYASASVLRVLFERYGDKVVESAD</sequence>
<dbReference type="SUPFAM" id="SSF53167">
    <property type="entry name" value="Purine and uridine phosphorylases"/>
    <property type="match status" value="1"/>
</dbReference>
<dbReference type="AlphaFoldDB" id="A0A8J3DX38"/>
<name>A0A8J3DX38_9HYPH</name>
<evidence type="ECO:0000313" key="3">
    <source>
        <dbReference type="EMBL" id="GHD21253.1"/>
    </source>
</evidence>
<dbReference type="Proteomes" id="UP000630142">
    <property type="component" value="Unassembled WGS sequence"/>
</dbReference>
<reference evidence="3" key="1">
    <citation type="journal article" date="2014" name="Int. J. Syst. Evol. Microbiol.">
        <title>Complete genome sequence of Corynebacterium casei LMG S-19264T (=DSM 44701T), isolated from a smear-ripened cheese.</title>
        <authorList>
            <consortium name="US DOE Joint Genome Institute (JGI-PGF)"/>
            <person name="Walter F."/>
            <person name="Albersmeier A."/>
            <person name="Kalinowski J."/>
            <person name="Ruckert C."/>
        </authorList>
    </citation>
    <scope>NUCLEOTIDE SEQUENCE</scope>
    <source>
        <strain evidence="3">KCTC 42249</strain>
    </source>
</reference>
<keyword evidence="3" id="KW-0418">Kinase</keyword>
<dbReference type="Pfam" id="PF01048">
    <property type="entry name" value="PNP_UDP_1"/>
    <property type="match status" value="1"/>
</dbReference>
<evidence type="ECO:0000313" key="4">
    <source>
        <dbReference type="Proteomes" id="UP000630142"/>
    </source>
</evidence>
<keyword evidence="4" id="KW-1185">Reference proteome</keyword>
<dbReference type="PANTHER" id="PTHR46832:SF1">
    <property type="entry name" value="5'-METHYLTHIOADENOSINE_S-ADENOSYLHOMOCYSTEINE NUCLEOSIDASE"/>
    <property type="match status" value="1"/>
</dbReference>
<keyword evidence="1" id="KW-0597">Phosphoprotein</keyword>
<feature type="domain" description="Response regulatory" evidence="2">
    <location>
        <begin position="2"/>
        <end position="127"/>
    </location>
</feature>
<dbReference type="GO" id="GO:0008930">
    <property type="term" value="F:methylthioadenosine nucleosidase activity"/>
    <property type="evidence" value="ECO:0007669"/>
    <property type="project" value="TreeGrafter"/>
</dbReference>
<organism evidence="3 4">
    <name type="scientific">Tianweitania populi</name>
    <dbReference type="NCBI Taxonomy" id="1607949"/>
    <lineage>
        <taxon>Bacteria</taxon>
        <taxon>Pseudomonadati</taxon>
        <taxon>Pseudomonadota</taxon>
        <taxon>Alphaproteobacteria</taxon>
        <taxon>Hyphomicrobiales</taxon>
        <taxon>Phyllobacteriaceae</taxon>
        <taxon>Tianweitania</taxon>
    </lineage>
</organism>
<dbReference type="InterPro" id="IPR000845">
    <property type="entry name" value="Nucleoside_phosphorylase_d"/>
</dbReference>
<dbReference type="GO" id="GO:0016301">
    <property type="term" value="F:kinase activity"/>
    <property type="evidence" value="ECO:0007669"/>
    <property type="project" value="UniProtKB-KW"/>
</dbReference>
<feature type="modified residue" description="4-aspartylphosphate" evidence="1">
    <location>
        <position position="54"/>
    </location>
</feature>
<dbReference type="InterPro" id="IPR035994">
    <property type="entry name" value="Nucleoside_phosphorylase_sf"/>
</dbReference>
<comment type="caution">
    <text evidence="3">The sequence shown here is derived from an EMBL/GenBank/DDBJ whole genome shotgun (WGS) entry which is preliminary data.</text>
</comment>
<dbReference type="InterPro" id="IPR001789">
    <property type="entry name" value="Sig_transdc_resp-reg_receiver"/>
</dbReference>
<evidence type="ECO:0000256" key="1">
    <source>
        <dbReference type="PROSITE-ProRule" id="PRU00169"/>
    </source>
</evidence>
<evidence type="ECO:0000259" key="2">
    <source>
        <dbReference type="PROSITE" id="PS50110"/>
    </source>
</evidence>
<dbReference type="Gene3D" id="3.40.50.1580">
    <property type="entry name" value="Nucleoside phosphorylase domain"/>
    <property type="match status" value="1"/>
</dbReference>
<accession>A0A8J3DX38</accession>
<dbReference type="RefSeq" id="WP_189506410.1">
    <property type="nucleotide sequence ID" value="NZ_BMZQ01000003.1"/>
</dbReference>
<dbReference type="GO" id="GO:0008782">
    <property type="term" value="F:adenosylhomocysteine nucleosidase activity"/>
    <property type="evidence" value="ECO:0007669"/>
    <property type="project" value="TreeGrafter"/>
</dbReference>
<protein>
    <submittedName>
        <fullName evidence="3">Histidine kinase</fullName>
    </submittedName>
</protein>